<protein>
    <recommendedName>
        <fullName evidence="4">DUF2651 domain-containing protein</fullName>
    </recommendedName>
</protein>
<evidence type="ECO:0000313" key="3">
    <source>
        <dbReference type="Proteomes" id="UP001066278"/>
    </source>
</evidence>
<proteinExistence type="predicted"/>
<feature type="transmembrane region" description="Helical" evidence="1">
    <location>
        <begin position="62"/>
        <end position="83"/>
    </location>
</feature>
<reference evidence="2" key="1">
    <citation type="submission" date="2022-02" db="EMBL/GenBank/DDBJ databases">
        <title>Crop Bioprotection Bacillus Genome Sequencing.</title>
        <authorList>
            <person name="Dunlap C."/>
        </authorList>
    </citation>
    <scope>NUCLEOTIDE SEQUENCE</scope>
    <source>
        <strain evidence="2">T20C13</strain>
    </source>
</reference>
<evidence type="ECO:0008006" key="4">
    <source>
        <dbReference type="Google" id="ProtNLM"/>
    </source>
</evidence>
<dbReference type="EMBL" id="JALAXJ010000018">
    <property type="protein sequence ID" value="MCY9231163.1"/>
    <property type="molecule type" value="Genomic_DNA"/>
</dbReference>
<gene>
    <name evidence="2" type="ORF">MOE99_17740</name>
</gene>
<keyword evidence="1" id="KW-1133">Transmembrane helix</keyword>
<evidence type="ECO:0000256" key="1">
    <source>
        <dbReference type="SAM" id="Phobius"/>
    </source>
</evidence>
<organism evidence="2 3">
    <name type="scientific">Bacillus inaquosorum</name>
    <dbReference type="NCBI Taxonomy" id="483913"/>
    <lineage>
        <taxon>Bacteria</taxon>
        <taxon>Bacillati</taxon>
        <taxon>Bacillota</taxon>
        <taxon>Bacilli</taxon>
        <taxon>Bacillales</taxon>
        <taxon>Bacillaceae</taxon>
        <taxon>Bacillus</taxon>
    </lineage>
</organism>
<dbReference type="Proteomes" id="UP001066278">
    <property type="component" value="Unassembled WGS sequence"/>
</dbReference>
<accession>A0A9Q4EXZ9</accession>
<dbReference type="RefSeq" id="WP_268279739.1">
    <property type="nucleotide sequence ID" value="NZ_JALAME010000005.1"/>
</dbReference>
<name>A0A9Q4EXZ9_9BACI</name>
<keyword evidence="1" id="KW-0472">Membrane</keyword>
<sequence length="87" mass="9943">MMMSFFSPMMLFFVVFPFLSFFVFGIAGTLLFKKHGLWSMPLTVLSLLVIFMFCIDSATPDFVVWLISFPLLTLLAAGVTLWIKSLY</sequence>
<feature type="transmembrane region" description="Helical" evidence="1">
    <location>
        <begin position="37"/>
        <end position="55"/>
    </location>
</feature>
<evidence type="ECO:0000313" key="2">
    <source>
        <dbReference type="EMBL" id="MCY9231163.1"/>
    </source>
</evidence>
<comment type="caution">
    <text evidence="2">The sequence shown here is derived from an EMBL/GenBank/DDBJ whole genome shotgun (WGS) entry which is preliminary data.</text>
</comment>
<keyword evidence="1" id="KW-0812">Transmembrane</keyword>
<dbReference type="AlphaFoldDB" id="A0A9Q4EXZ9"/>